<keyword evidence="3" id="KW-0548">Nucleotidyltransferase</keyword>
<accession>A0A0R1GVQ7</accession>
<dbReference type="SUPFAM" id="SSF56672">
    <property type="entry name" value="DNA/RNA polymerases"/>
    <property type="match status" value="1"/>
</dbReference>
<dbReference type="SUPFAM" id="SSF100879">
    <property type="entry name" value="Lesion bypass DNA polymerase (Y-family), little finger domain"/>
    <property type="match status" value="1"/>
</dbReference>
<dbReference type="EMBL" id="AZCV01000002">
    <property type="protein sequence ID" value="KRK38062.1"/>
    <property type="molecule type" value="Genomic_DNA"/>
</dbReference>
<dbReference type="PATRIC" id="fig|1423722.3.peg.849"/>
<keyword evidence="4" id="KW-0235">DNA replication</keyword>
<dbReference type="GO" id="GO:0003887">
    <property type="term" value="F:DNA-directed DNA polymerase activity"/>
    <property type="evidence" value="ECO:0007669"/>
    <property type="project" value="UniProtKB-KW"/>
</dbReference>
<dbReference type="InterPro" id="IPR017961">
    <property type="entry name" value="DNA_pol_Y-fam_little_finger"/>
</dbReference>
<evidence type="ECO:0000256" key="4">
    <source>
        <dbReference type="ARBA" id="ARBA00022705"/>
    </source>
</evidence>
<dbReference type="GO" id="GO:0005829">
    <property type="term" value="C:cytosol"/>
    <property type="evidence" value="ECO:0007669"/>
    <property type="project" value="TreeGrafter"/>
</dbReference>
<evidence type="ECO:0000256" key="5">
    <source>
        <dbReference type="ARBA" id="ARBA00022932"/>
    </source>
</evidence>
<comment type="similarity">
    <text evidence="1">Belongs to the DNA polymerase type-Y family.</text>
</comment>
<dbReference type="Gene3D" id="3.30.70.270">
    <property type="match status" value="1"/>
</dbReference>
<comment type="caution">
    <text evidence="7">The sequence shown here is derived from an EMBL/GenBank/DDBJ whole genome shotgun (WGS) entry which is preliminary data.</text>
</comment>
<evidence type="ECO:0000313" key="7">
    <source>
        <dbReference type="EMBL" id="KRK38062.1"/>
    </source>
</evidence>
<dbReference type="InterPro" id="IPR050116">
    <property type="entry name" value="DNA_polymerase-Y"/>
</dbReference>
<evidence type="ECO:0000256" key="3">
    <source>
        <dbReference type="ARBA" id="ARBA00022695"/>
    </source>
</evidence>
<name>A0A0R1GVQ7_9LACO</name>
<evidence type="ECO:0000313" key="8">
    <source>
        <dbReference type="Proteomes" id="UP000050909"/>
    </source>
</evidence>
<dbReference type="GO" id="GO:0006260">
    <property type="term" value="P:DNA replication"/>
    <property type="evidence" value="ECO:0007669"/>
    <property type="project" value="UniProtKB-KW"/>
</dbReference>
<dbReference type="GO" id="GO:0003684">
    <property type="term" value="F:damaged DNA binding"/>
    <property type="evidence" value="ECO:0007669"/>
    <property type="project" value="InterPro"/>
</dbReference>
<dbReference type="CDD" id="cd01700">
    <property type="entry name" value="PolY_Pol_V_umuC"/>
    <property type="match status" value="1"/>
</dbReference>
<dbReference type="RefSeq" id="WP_056946731.1">
    <property type="nucleotide sequence ID" value="NZ_AZCV01000002.1"/>
</dbReference>
<feature type="domain" description="UmuC" evidence="6">
    <location>
        <begin position="12"/>
        <end position="206"/>
    </location>
</feature>
<dbReference type="PANTHER" id="PTHR11076">
    <property type="entry name" value="DNA REPAIR POLYMERASE UMUC / TRANSFERASE FAMILY MEMBER"/>
    <property type="match status" value="1"/>
</dbReference>
<protein>
    <recommendedName>
        <fullName evidence="6">UmuC domain-containing protein</fullName>
    </recommendedName>
</protein>
<dbReference type="Gene3D" id="3.40.1170.60">
    <property type="match status" value="1"/>
</dbReference>
<dbReference type="Pfam" id="PF00817">
    <property type="entry name" value="IMS"/>
    <property type="match status" value="1"/>
</dbReference>
<dbReference type="Pfam" id="PF11799">
    <property type="entry name" value="IMS_C"/>
    <property type="match status" value="1"/>
</dbReference>
<keyword evidence="8" id="KW-1185">Reference proteome</keyword>
<dbReference type="Gene3D" id="1.10.150.20">
    <property type="entry name" value="5' to 3' exonuclease, C-terminal subdomain"/>
    <property type="match status" value="1"/>
</dbReference>
<dbReference type="Gene3D" id="3.30.1490.100">
    <property type="entry name" value="DNA polymerase, Y-family, little finger domain"/>
    <property type="match status" value="1"/>
</dbReference>
<dbReference type="PANTHER" id="PTHR11076:SF35">
    <property type="entry name" value="DNA REPAIR PROTEIN HOMOLOG YOBH"/>
    <property type="match status" value="1"/>
</dbReference>
<reference evidence="7 8" key="1">
    <citation type="journal article" date="2015" name="Genome Announc.">
        <title>Expanding the biotechnology potential of lactobacilli through comparative genomics of 213 strains and associated genera.</title>
        <authorList>
            <person name="Sun Z."/>
            <person name="Harris H.M."/>
            <person name="McCann A."/>
            <person name="Guo C."/>
            <person name="Argimon S."/>
            <person name="Zhang W."/>
            <person name="Yang X."/>
            <person name="Jeffery I.B."/>
            <person name="Cooney J.C."/>
            <person name="Kagawa T.F."/>
            <person name="Liu W."/>
            <person name="Song Y."/>
            <person name="Salvetti E."/>
            <person name="Wrobel A."/>
            <person name="Rasinkangas P."/>
            <person name="Parkhill J."/>
            <person name="Rea M.C."/>
            <person name="O'Sullivan O."/>
            <person name="Ritari J."/>
            <person name="Douillard F.P."/>
            <person name="Paul Ross R."/>
            <person name="Yang R."/>
            <person name="Briner A.E."/>
            <person name="Felis G.E."/>
            <person name="de Vos W.M."/>
            <person name="Barrangou R."/>
            <person name="Klaenhammer T.R."/>
            <person name="Caufield P.W."/>
            <person name="Cui Y."/>
            <person name="Zhang H."/>
            <person name="O'Toole P.W."/>
        </authorList>
    </citation>
    <scope>NUCLEOTIDE SEQUENCE [LARGE SCALE GENOMIC DNA]</scope>
    <source>
        <strain evidence="7 8">DSM 20534</strain>
    </source>
</reference>
<organism evidence="7 8">
    <name type="scientific">Amylolactobacillus amylotrophicus DSM 20534</name>
    <dbReference type="NCBI Taxonomy" id="1423722"/>
    <lineage>
        <taxon>Bacteria</taxon>
        <taxon>Bacillati</taxon>
        <taxon>Bacillota</taxon>
        <taxon>Bacilli</taxon>
        <taxon>Lactobacillales</taxon>
        <taxon>Lactobacillaceae</taxon>
        <taxon>Amylolactobacillus</taxon>
    </lineage>
</organism>
<evidence type="ECO:0000256" key="2">
    <source>
        <dbReference type="ARBA" id="ARBA00022457"/>
    </source>
</evidence>
<keyword evidence="5" id="KW-0239">DNA-directed DNA polymerase</keyword>
<keyword evidence="2" id="KW-0515">Mutator protein</keyword>
<evidence type="ECO:0000259" key="6">
    <source>
        <dbReference type="PROSITE" id="PS50173"/>
    </source>
</evidence>
<dbReference type="InterPro" id="IPR043502">
    <property type="entry name" value="DNA/RNA_pol_sf"/>
</dbReference>
<dbReference type="AlphaFoldDB" id="A0A0R1GVQ7"/>
<gene>
    <name evidence="7" type="ORF">FC62_GL000832</name>
</gene>
<dbReference type="GO" id="GO:0042276">
    <property type="term" value="P:error-prone translesion synthesis"/>
    <property type="evidence" value="ECO:0007669"/>
    <property type="project" value="TreeGrafter"/>
</dbReference>
<dbReference type="PROSITE" id="PS50173">
    <property type="entry name" value="UMUC"/>
    <property type="match status" value="1"/>
</dbReference>
<dbReference type="GO" id="GO:0009432">
    <property type="term" value="P:SOS response"/>
    <property type="evidence" value="ECO:0007669"/>
    <property type="project" value="TreeGrafter"/>
</dbReference>
<sequence>MYDYRYEPKRLIFMIDNKSFYASVESVALGLNPLKTKLVVMSTQKNTNGGLVLAASPMAKKKYGIKNVMRQRNLPTKEEAPDLIYVEPHMNLYIQKSMEIIEIFRKYVADEDLHVYSIDESILDMTNSYQLFGKDPFEVARKIQLDIRNQLGIYTTVGIGENPLLAKFALDIDAKKRATMIAFWHYVEVADTIWQISDLTDVWGINKRTAAHLERIGIHNMYELAHTDPVKLKNEFGIIGEQLFAMSWGVDRSLIRDKYIPQARSYGNSQVLPRDYLVQREIEIVIREIGEQVAARIRSRKLQTGLVSLWIGFSYKSSTGKKRSGFRKQQKISYTNDNKELVEELLALFRSNWHGEIVRNIGVDYGDLIPEQVSQLNLFVQPQQLEKRSKLDRTADQIRKKFGLKSAVKLSSLAPGGTAIERAGLVGGHNGGNSYE</sequence>
<dbReference type="Proteomes" id="UP000050909">
    <property type="component" value="Unassembled WGS sequence"/>
</dbReference>
<evidence type="ECO:0000256" key="1">
    <source>
        <dbReference type="ARBA" id="ARBA00010945"/>
    </source>
</evidence>
<keyword evidence="5" id="KW-0808">Transferase</keyword>
<dbReference type="GO" id="GO:0006281">
    <property type="term" value="P:DNA repair"/>
    <property type="evidence" value="ECO:0007669"/>
    <property type="project" value="InterPro"/>
</dbReference>
<proteinExistence type="inferred from homology"/>
<dbReference type="InterPro" id="IPR001126">
    <property type="entry name" value="UmuC"/>
</dbReference>
<dbReference type="InterPro" id="IPR043128">
    <property type="entry name" value="Rev_trsase/Diguanyl_cyclase"/>
</dbReference>
<dbReference type="InterPro" id="IPR036775">
    <property type="entry name" value="DNA_pol_Y-fam_lit_finger_sf"/>
</dbReference>